<evidence type="ECO:0000313" key="6">
    <source>
        <dbReference type="Proteomes" id="UP000193804"/>
    </source>
</evidence>
<evidence type="ECO:0000313" key="5">
    <source>
        <dbReference type="EMBL" id="SMG47403.1"/>
    </source>
</evidence>
<dbReference type="InterPro" id="IPR037066">
    <property type="entry name" value="Plug_dom_sf"/>
</dbReference>
<dbReference type="GO" id="GO:0044718">
    <property type="term" value="P:siderophore transmembrane transport"/>
    <property type="evidence" value="ECO:0007669"/>
    <property type="project" value="TreeGrafter"/>
</dbReference>
<dbReference type="Proteomes" id="UP000193804">
    <property type="component" value="Unassembled WGS sequence"/>
</dbReference>
<dbReference type="InterPro" id="IPR039426">
    <property type="entry name" value="TonB-dep_rcpt-like"/>
</dbReference>
<name>A0A1X7L1Y2_9BACT</name>
<proteinExistence type="inferred from homology"/>
<accession>A0A1X7L1Y2</accession>
<evidence type="ECO:0000259" key="4">
    <source>
        <dbReference type="Pfam" id="PF07715"/>
    </source>
</evidence>
<feature type="domain" description="TonB-dependent receptor plug" evidence="4">
    <location>
        <begin position="619"/>
        <end position="704"/>
    </location>
</feature>
<comment type="similarity">
    <text evidence="2">Belongs to the TonB-dependent receptor family.</text>
</comment>
<comment type="subcellular location">
    <subcellularLocation>
        <location evidence="2">Cell outer membrane</location>
        <topology evidence="2">Multi-pass membrane protein</topology>
    </subcellularLocation>
</comment>
<evidence type="ECO:0000256" key="1">
    <source>
        <dbReference type="ARBA" id="ARBA00022729"/>
    </source>
</evidence>
<dbReference type="EMBL" id="FXAW01000007">
    <property type="protein sequence ID" value="SMG47403.1"/>
    <property type="molecule type" value="Genomic_DNA"/>
</dbReference>
<gene>
    <name evidence="5" type="ORF">SAMN05661096_03387</name>
</gene>
<dbReference type="PROSITE" id="PS52016">
    <property type="entry name" value="TONB_DEPENDENT_REC_3"/>
    <property type="match status" value="1"/>
</dbReference>
<keyword evidence="2" id="KW-0472">Membrane</keyword>
<dbReference type="AlphaFoldDB" id="A0A1X7L1Y2"/>
<keyword evidence="1 3" id="KW-0732">Signal</keyword>
<organism evidence="5 6">
    <name type="scientific">Marivirga sericea</name>
    <dbReference type="NCBI Taxonomy" id="1028"/>
    <lineage>
        <taxon>Bacteria</taxon>
        <taxon>Pseudomonadati</taxon>
        <taxon>Bacteroidota</taxon>
        <taxon>Cytophagia</taxon>
        <taxon>Cytophagales</taxon>
        <taxon>Marivirgaceae</taxon>
        <taxon>Marivirga</taxon>
    </lineage>
</organism>
<feature type="signal peptide" evidence="3">
    <location>
        <begin position="1"/>
        <end position="21"/>
    </location>
</feature>
<evidence type="ECO:0000256" key="2">
    <source>
        <dbReference type="PROSITE-ProRule" id="PRU01360"/>
    </source>
</evidence>
<keyword evidence="2" id="KW-1134">Transmembrane beta strand</keyword>
<keyword evidence="2" id="KW-0813">Transport</keyword>
<dbReference type="GO" id="GO:0015344">
    <property type="term" value="F:siderophore uptake transmembrane transporter activity"/>
    <property type="evidence" value="ECO:0007669"/>
    <property type="project" value="TreeGrafter"/>
</dbReference>
<dbReference type="STRING" id="1028.SAMN05661096_03387"/>
<dbReference type="PANTHER" id="PTHR30069:SF29">
    <property type="entry name" value="HEMOGLOBIN AND HEMOGLOBIN-HAPTOGLOBIN-BINDING PROTEIN 1-RELATED"/>
    <property type="match status" value="1"/>
</dbReference>
<dbReference type="PANTHER" id="PTHR30069">
    <property type="entry name" value="TONB-DEPENDENT OUTER MEMBRANE RECEPTOR"/>
    <property type="match status" value="1"/>
</dbReference>
<keyword evidence="2" id="KW-0998">Cell outer membrane</keyword>
<keyword evidence="5" id="KW-0675">Receptor</keyword>
<dbReference type="SUPFAM" id="SSF56935">
    <property type="entry name" value="Porins"/>
    <property type="match status" value="1"/>
</dbReference>
<feature type="chain" id="PRO_5012710878" evidence="3">
    <location>
        <begin position="22"/>
        <end position="813"/>
    </location>
</feature>
<dbReference type="InterPro" id="IPR012910">
    <property type="entry name" value="Plug_dom"/>
</dbReference>
<reference evidence="6" key="1">
    <citation type="submission" date="2017-04" db="EMBL/GenBank/DDBJ databases">
        <authorList>
            <person name="Varghese N."/>
            <person name="Submissions S."/>
        </authorList>
    </citation>
    <scope>NUCLEOTIDE SEQUENCE [LARGE SCALE GENOMIC DNA]</scope>
    <source>
        <strain evidence="6">DSM 4125</strain>
    </source>
</reference>
<dbReference type="Gene3D" id="2.170.130.10">
    <property type="entry name" value="TonB-dependent receptor, plug domain"/>
    <property type="match status" value="1"/>
</dbReference>
<sequence>MKNLKLLLSIVVILQCSTSFAQKFTAQEVADSIKNHFDVNPIEKVYLDLDKSNYVSGETVWFKGYVTAGYFNQFSPLSKVMFVELIDPESKLVKRIKFYSDNGIGNSFLELPQELKTGKYLLRAYTNWMRNRSQGYFFQNELNVFNLFEKEEDNKIAKEEKGNVPAVSFMPEGGELISDVQARVAFKALNSDGYGEKVSGKLFDQNGEIVTSFKSMHLGMGELTLVPDAQKSYYAVLDEYPNSKIQFPQVKEKGLSIYLMNLPQLKEVRFKLSSNNFNKDCFIITHSRGVPTYVASTNLNGAAVSGMIPKDNFLPGVNYMTIFSKEGVPLAERSFFINSVPTFDVEIESDKEVYLKRDKVKLRIASMKGGNGIESYLSLSATNNNEVLLNAEENNIASYFYLTSDLKGYVEAPANYFNEIFDDAWKRLDLLMMTQGYTSFDWDKILKSDANLLQFKIEQALSVSGNLKTDIFKKPAKGGSVSYIVQDSTKIFNEVEVNADGSFEINDLFFAGEKAIVLTGKDKKGKPNVVISIDSTKSYPELMSAKHQISGTLSEFQRKSIQKTLERKEIDASYNFDNNFETLDEVTVKADKITKQDQVNNVYGPGDNSLDLTELDISETAQHPLELIRGRIAGVRISGSLINWQVEIRGPGSINSSTTPLILVDNVQVPLDYLNSISARQIQSVEVYKGASAAIFGVNGANGVLSFFTKPGGESFSTYEAGNAATTILTGYQEFREFYSPDYSVKKEAHAKPDRRALLHWEPMIKTNEEGEYFLEFYTSDEVMDITVRVEGMTQTGQVGMKSTTVKVRNTAE</sequence>
<dbReference type="Pfam" id="PF07715">
    <property type="entry name" value="Plug"/>
    <property type="match status" value="1"/>
</dbReference>
<keyword evidence="6" id="KW-1185">Reference proteome</keyword>
<evidence type="ECO:0000256" key="3">
    <source>
        <dbReference type="SAM" id="SignalP"/>
    </source>
</evidence>
<dbReference type="GO" id="GO:0009279">
    <property type="term" value="C:cell outer membrane"/>
    <property type="evidence" value="ECO:0007669"/>
    <property type="project" value="UniProtKB-SubCell"/>
</dbReference>
<dbReference type="RefSeq" id="WP_139828073.1">
    <property type="nucleotide sequence ID" value="NZ_FXAW01000007.1"/>
</dbReference>
<protein>
    <submittedName>
        <fullName evidence="5">TonB-dependent Receptor Plug Domain</fullName>
    </submittedName>
</protein>
<dbReference type="Gene3D" id="2.60.40.1930">
    <property type="match status" value="1"/>
</dbReference>
<dbReference type="OrthoDB" id="679547at2"/>
<keyword evidence="2" id="KW-0812">Transmembrane</keyword>